<name>A0A3G4ZUZ8_9VIRU</name>
<proteinExistence type="predicted"/>
<gene>
    <name evidence="2" type="ORF">Dasosvirus2_29</name>
</gene>
<dbReference type="InterPro" id="IPR043872">
    <property type="entry name" value="DUF5832"/>
</dbReference>
<evidence type="ECO:0000256" key="1">
    <source>
        <dbReference type="SAM" id="MobiDB-lite"/>
    </source>
</evidence>
<feature type="region of interest" description="Disordered" evidence="1">
    <location>
        <begin position="229"/>
        <end position="270"/>
    </location>
</feature>
<accession>A0A3G4ZUZ8</accession>
<sequence length="357" mass="40183">MSEDQSIVTGSNDIPETFTVEEDEVVVEEVVVEETKSCQTEESGTCSGKTNTSCSGKTSCSNTTCPNTTCPDTTCPDTTCSNTTCSNKTTCSDKSSCSKKGCDFSNNQDMSKYTMVDNLDEYEPLPGQKYGLFSFLSPEGIMNCNVRAFICYAAFETLEEAKEHCKKLEKKNKYFKIFVGEFGKWLDFDPPSSKVEKEMTSDQNHQKILDAQANSRMKKINELAGRHKSMVDKKDKGKTERIEENKKASVADNMADKKRNKEKEKEQAKVVVPKTRNVDAIREKMRRKLADKQNKKSQAGKDTEQTQATAENNIADKIKIVGKASEDLAVKEEKLNDVEENIKRIRDLVNQRKKQKI</sequence>
<organism evidence="2">
    <name type="scientific">Dasosvirus sp</name>
    <dbReference type="NCBI Taxonomy" id="2487764"/>
    <lineage>
        <taxon>Viruses</taxon>
        <taxon>Varidnaviria</taxon>
        <taxon>Bamfordvirae</taxon>
        <taxon>Nucleocytoviricota</taxon>
        <taxon>Megaviricetes</taxon>
        <taxon>Imitervirales</taxon>
        <taxon>Mimiviridae</taxon>
        <taxon>Klosneuvirinae</taxon>
    </lineage>
</organism>
<dbReference type="EMBL" id="MK072043">
    <property type="protein sequence ID" value="AYV77433.1"/>
    <property type="molecule type" value="Genomic_DNA"/>
</dbReference>
<feature type="compositionally biased region" description="Basic and acidic residues" evidence="1">
    <location>
        <begin position="229"/>
        <end position="268"/>
    </location>
</feature>
<dbReference type="Pfam" id="PF19150">
    <property type="entry name" value="DUF5832"/>
    <property type="match status" value="1"/>
</dbReference>
<protein>
    <submittedName>
        <fullName evidence="2">Uncharacterized protein</fullName>
    </submittedName>
</protein>
<feature type="compositionally biased region" description="Basic and acidic residues" evidence="1">
    <location>
        <begin position="287"/>
        <end position="304"/>
    </location>
</feature>
<evidence type="ECO:0000313" key="2">
    <source>
        <dbReference type="EMBL" id="AYV77433.1"/>
    </source>
</evidence>
<feature type="region of interest" description="Disordered" evidence="1">
    <location>
        <begin position="287"/>
        <end position="313"/>
    </location>
</feature>
<reference evidence="2" key="1">
    <citation type="submission" date="2018-10" db="EMBL/GenBank/DDBJ databases">
        <title>Hidden diversity of soil giant viruses.</title>
        <authorList>
            <person name="Schulz F."/>
            <person name="Alteio L."/>
            <person name="Goudeau D."/>
            <person name="Ryan E.M."/>
            <person name="Malmstrom R.R."/>
            <person name="Blanchard J."/>
            <person name="Woyke T."/>
        </authorList>
    </citation>
    <scope>NUCLEOTIDE SEQUENCE</scope>
    <source>
        <strain evidence="2">DSV1</strain>
    </source>
</reference>